<evidence type="ECO:0000313" key="10">
    <source>
        <dbReference type="EMBL" id="WBW72721.1"/>
    </source>
</evidence>
<gene>
    <name evidence="10" type="primary">ams1</name>
    <name evidence="10" type="ORF">SOMG_00235</name>
</gene>
<dbReference type="InterPro" id="IPR000602">
    <property type="entry name" value="Glyco_hydro_38_N"/>
</dbReference>
<dbReference type="KEGG" id="som:SOMG_00235"/>
<dbReference type="Pfam" id="PF17677">
    <property type="entry name" value="Glyco_hydro38C2"/>
    <property type="match status" value="1"/>
</dbReference>
<dbReference type="SUPFAM" id="SSF88688">
    <property type="entry name" value="Families 57/38 glycoside transferase middle domain"/>
    <property type="match status" value="1"/>
</dbReference>
<dbReference type="EMBL" id="CP115611">
    <property type="protein sequence ID" value="WBW72721.1"/>
    <property type="molecule type" value="Genomic_DNA"/>
</dbReference>
<dbReference type="InterPro" id="IPR015341">
    <property type="entry name" value="Glyco_hydro_38_cen"/>
</dbReference>
<dbReference type="GeneID" id="80873719"/>
<dbReference type="FunFam" id="3.20.110.10:FF:000002">
    <property type="entry name" value="alpha-mannosidase 2C1 isoform X1"/>
    <property type="match status" value="1"/>
</dbReference>
<dbReference type="SUPFAM" id="SSF88713">
    <property type="entry name" value="Glycoside hydrolase/deacetylase"/>
    <property type="match status" value="1"/>
</dbReference>
<organism evidence="10 11">
    <name type="scientific">Schizosaccharomyces osmophilus</name>
    <dbReference type="NCBI Taxonomy" id="2545709"/>
    <lineage>
        <taxon>Eukaryota</taxon>
        <taxon>Fungi</taxon>
        <taxon>Dikarya</taxon>
        <taxon>Ascomycota</taxon>
        <taxon>Taphrinomycotina</taxon>
        <taxon>Schizosaccharomycetes</taxon>
        <taxon>Schizosaccharomycetales</taxon>
        <taxon>Schizosaccharomycetaceae</taxon>
        <taxon>Schizosaccharomyces</taxon>
    </lineage>
</organism>
<comment type="catalytic activity">
    <reaction evidence="1">
        <text>Hydrolysis of terminal, non-reducing alpha-D-mannose residues in alpha-D-mannosides.</text>
        <dbReference type="EC" id="3.2.1.24"/>
    </reaction>
</comment>
<evidence type="ECO:0000256" key="6">
    <source>
        <dbReference type="ARBA" id="ARBA00023295"/>
    </source>
</evidence>
<dbReference type="PANTHER" id="PTHR46017">
    <property type="entry name" value="ALPHA-MANNOSIDASE 2C1"/>
    <property type="match status" value="1"/>
</dbReference>
<dbReference type="InterPro" id="IPR011682">
    <property type="entry name" value="Glyco_hydro_38_C"/>
</dbReference>
<dbReference type="Gene3D" id="2.70.98.30">
    <property type="entry name" value="Golgi alpha-mannosidase II, domain 4"/>
    <property type="match status" value="1"/>
</dbReference>
<dbReference type="PANTHER" id="PTHR46017:SF1">
    <property type="entry name" value="ALPHA-MANNOSIDASE 2C1"/>
    <property type="match status" value="1"/>
</dbReference>
<dbReference type="InterPro" id="IPR027291">
    <property type="entry name" value="Glyco_hydro_38_N_sf"/>
</dbReference>
<evidence type="ECO:0000256" key="3">
    <source>
        <dbReference type="ARBA" id="ARBA00012752"/>
    </source>
</evidence>
<evidence type="ECO:0000259" key="9">
    <source>
        <dbReference type="SMART" id="SM00872"/>
    </source>
</evidence>
<keyword evidence="4" id="KW-0479">Metal-binding</keyword>
<keyword evidence="11" id="KW-1185">Reference proteome</keyword>
<evidence type="ECO:0000313" key="11">
    <source>
        <dbReference type="Proteomes" id="UP001212411"/>
    </source>
</evidence>
<dbReference type="EC" id="3.2.1.24" evidence="3"/>
<dbReference type="InterPro" id="IPR028995">
    <property type="entry name" value="Glyco_hydro_57/38_cen_sf"/>
</dbReference>
<protein>
    <recommendedName>
        <fullName evidence="8">Alpha-mannosidase</fullName>
        <ecNumber evidence="3">3.2.1.24</ecNumber>
    </recommendedName>
</protein>
<dbReference type="Gene3D" id="1.20.1270.50">
    <property type="entry name" value="Glycoside hydrolase family 38, central domain"/>
    <property type="match status" value="1"/>
</dbReference>
<evidence type="ECO:0000256" key="4">
    <source>
        <dbReference type="ARBA" id="ARBA00022723"/>
    </source>
</evidence>
<sequence>MSCYPVYNNTPVAKQVDSIYENHLDQFLSEGEYKKFNLPQLYDIHRIDNSIKDVEKDTTKGYVNLRVYPVPDLKRPSVREIIGKVNFEQVAYKGDAFGPSWSTFWVQVEIRIPDAWSDYKEVIFDWDCGNEGLVYSEDYQPVQAFSSSERTEYILPKSWQKDHNVHIFYIEMACNGMFGCGGSDQIAPPDPNRHFMLRKADLMVPNLPARALRCDFMIIQQSAKEFPSKSWQKFRARQLCHEIMNAFHPEDASTIEHCRSLAKLYLGENIDSEHVTETNPNQTKVYAVGHCHIDTAWLWPFAETRRKIVRSWTTQLDLLDRYPEYRFVCSQAQQYEWLKQDHPETYERLKKHVKTRQFLPVGGSWVEHDTNLPCGESLIRQFLFGQRFFKDEFDVRCDTFWLPDTFGYSSQIPQICRLAGMDRFLTQKLSWSNINSFPHNTFNWVALDGSQVLCHMPPADTYTADTNVSDIMNSVSQHKNLENDQAGLLVFGIGDGGGGPTPEMLEKLRRCKGVANTVGELPDVKLGNSVDDFFDGVFKRTSNAEKLPSWVGELYLEFHRGTYTTQSEIKSAMRKAEFSLHDLEYFATLAFARIPGFKYPVQEINELWKTTLLCQFHDVLPGSCIEMVYNDAIPMMHNVFQSSERLIKTVLDQLGFRQITNHTILPDYLLTTLPWNVGGVVDESAQTTPLPFYESVDNPSILVRSENHVKHPARAYESNGCLVLRTDKLLVRISKAGLITSIHDFNNDREVLDLKSGINKTGANQYVIFQDTPLSFPAWDTEIYSLDKYKILTEGKAQVYEQGPAKASILVETPISEKSCIKTVISLSGYNNDADALSVDFACEVDWNEDYKFLKVEFPVDIHADYVSYETQFGVTHRPTHYNTSWDVAKFEVCHHKFADYSEHNYGVSILNDCKYGFSTHGNLMRLSLLRSPKQPDAHADMGKHYFRYSILPHKGALGPNVVRAAYKLNSLFRFVNKNSIQTNMEALDFVRVEGDENIIVSNIKKAEDENAIILRLYESLGGKSRCRLTLKSCEVKSATKCNILEEDIAQVNLQKDEDGYHLQIEMKAFEIASFKMSL</sequence>
<evidence type="ECO:0000256" key="1">
    <source>
        <dbReference type="ARBA" id="ARBA00000365"/>
    </source>
</evidence>
<dbReference type="Proteomes" id="UP001212411">
    <property type="component" value="Chromosome 1"/>
</dbReference>
<dbReference type="InterPro" id="IPR011330">
    <property type="entry name" value="Glyco_hydro/deAcase_b/a-brl"/>
</dbReference>
<dbReference type="AlphaFoldDB" id="A0AAF0AUP7"/>
<name>A0AAF0AUP7_9SCHI</name>
<reference evidence="10 11" key="1">
    <citation type="journal article" date="2023" name="G3 (Bethesda)">
        <title>A high-quality reference genome for the fission yeast Schizosaccharomyces osmophilus.</title>
        <authorList>
            <person name="Jia G.S."/>
            <person name="Zhang W.C."/>
            <person name="Liang Y."/>
            <person name="Liu X.H."/>
            <person name="Rhind N."/>
            <person name="Pidoux A."/>
            <person name="Brysch-Herzberg M."/>
            <person name="Du L.L."/>
        </authorList>
    </citation>
    <scope>NUCLEOTIDE SEQUENCE [LARGE SCALE GENOMIC DNA]</scope>
    <source>
        <strain evidence="10 11">CBS 15793</strain>
    </source>
</reference>
<dbReference type="SUPFAM" id="SSF74650">
    <property type="entry name" value="Galactose mutarotase-like"/>
    <property type="match status" value="1"/>
</dbReference>
<dbReference type="Gene3D" id="2.60.40.2220">
    <property type="match status" value="1"/>
</dbReference>
<evidence type="ECO:0000256" key="7">
    <source>
        <dbReference type="ARBA" id="ARBA00054985"/>
    </source>
</evidence>
<keyword evidence="6" id="KW-0326">Glycosidase</keyword>
<dbReference type="InterPro" id="IPR011013">
    <property type="entry name" value="Gal_mutarotase_sf_dom"/>
</dbReference>
<evidence type="ECO:0000256" key="2">
    <source>
        <dbReference type="ARBA" id="ARBA00009792"/>
    </source>
</evidence>
<dbReference type="GO" id="GO:0000329">
    <property type="term" value="C:fungal-type vacuole membrane"/>
    <property type="evidence" value="ECO:0007669"/>
    <property type="project" value="TreeGrafter"/>
</dbReference>
<dbReference type="CDD" id="cd10812">
    <property type="entry name" value="GH38N_AMII_ScAms1_like"/>
    <property type="match status" value="1"/>
</dbReference>
<dbReference type="FunFam" id="1.20.1270.50:FF:000004">
    <property type="entry name" value="alpha-mannosidase 2C1 isoform X1"/>
    <property type="match status" value="1"/>
</dbReference>
<dbReference type="InterPro" id="IPR054723">
    <property type="entry name" value="Ams1-like_N"/>
</dbReference>
<dbReference type="Gene3D" id="3.20.110.10">
    <property type="entry name" value="Glycoside hydrolase 38, N terminal domain"/>
    <property type="match status" value="1"/>
</dbReference>
<comment type="function">
    <text evidence="7">Degrades free oligosaccharides in the vacuole.</text>
</comment>
<dbReference type="SMART" id="SM00872">
    <property type="entry name" value="Alpha-mann_mid"/>
    <property type="match status" value="1"/>
</dbReference>
<dbReference type="GO" id="GO:0030246">
    <property type="term" value="F:carbohydrate binding"/>
    <property type="evidence" value="ECO:0007669"/>
    <property type="project" value="InterPro"/>
</dbReference>
<accession>A0AAF0AUP7</accession>
<dbReference type="GO" id="GO:0006013">
    <property type="term" value="P:mannose metabolic process"/>
    <property type="evidence" value="ECO:0007669"/>
    <property type="project" value="InterPro"/>
</dbReference>
<dbReference type="FunFam" id="2.70.98.30:FF:000001">
    <property type="entry name" value="alpha-mannosidase 2C1 isoform X2"/>
    <property type="match status" value="1"/>
</dbReference>
<comment type="similarity">
    <text evidence="2">Belongs to the glycosyl hydrolase 38 family.</text>
</comment>
<dbReference type="Pfam" id="PF07748">
    <property type="entry name" value="Glyco_hydro_38C"/>
    <property type="match status" value="1"/>
</dbReference>
<proteinExistence type="inferred from homology"/>
<dbReference type="InterPro" id="IPR037094">
    <property type="entry name" value="Glyco_hydro_38_cen_sf"/>
</dbReference>
<dbReference type="Pfam" id="PF01074">
    <property type="entry name" value="Glyco_hydro_38N"/>
    <property type="match status" value="1"/>
</dbReference>
<dbReference type="Pfam" id="PF22907">
    <property type="entry name" value="Ams1-like_1st"/>
    <property type="match status" value="1"/>
</dbReference>
<dbReference type="InterPro" id="IPR041147">
    <property type="entry name" value="GH38_C"/>
</dbReference>
<dbReference type="GO" id="GO:0004559">
    <property type="term" value="F:alpha-mannosidase activity"/>
    <property type="evidence" value="ECO:0007669"/>
    <property type="project" value="UniProtKB-EC"/>
</dbReference>
<feature type="domain" description="Glycoside hydrolase family 38 central" evidence="9">
    <location>
        <begin position="557"/>
        <end position="636"/>
    </location>
</feature>
<dbReference type="GO" id="GO:0046872">
    <property type="term" value="F:metal ion binding"/>
    <property type="evidence" value="ECO:0007669"/>
    <property type="project" value="UniProtKB-KW"/>
</dbReference>
<dbReference type="Pfam" id="PF09261">
    <property type="entry name" value="Alpha-mann_mid"/>
    <property type="match status" value="1"/>
</dbReference>
<keyword evidence="5" id="KW-0378">Hydrolase</keyword>
<dbReference type="RefSeq" id="XP_056036964.1">
    <property type="nucleotide sequence ID" value="XM_056179030.1"/>
</dbReference>
<evidence type="ECO:0000256" key="8">
    <source>
        <dbReference type="ARBA" id="ARBA00071615"/>
    </source>
</evidence>
<dbReference type="GO" id="GO:0009313">
    <property type="term" value="P:oligosaccharide catabolic process"/>
    <property type="evidence" value="ECO:0007669"/>
    <property type="project" value="TreeGrafter"/>
</dbReference>
<evidence type="ECO:0000256" key="5">
    <source>
        <dbReference type="ARBA" id="ARBA00022801"/>
    </source>
</evidence>